<dbReference type="Proteomes" id="UP000268051">
    <property type="component" value="Unassembled WGS sequence"/>
</dbReference>
<dbReference type="EMBL" id="RHFN01000018">
    <property type="protein sequence ID" value="ROU12340.1"/>
    <property type="molecule type" value="Genomic_DNA"/>
</dbReference>
<dbReference type="GO" id="GO:0006355">
    <property type="term" value="P:regulation of DNA-templated transcription"/>
    <property type="evidence" value="ECO:0007669"/>
    <property type="project" value="InterPro"/>
</dbReference>
<dbReference type="InterPro" id="IPR016032">
    <property type="entry name" value="Sig_transdc_resp-reg_C-effctor"/>
</dbReference>
<organism evidence="1 2">
    <name type="scientific">Kluyvera ascorbata</name>
    <dbReference type="NCBI Taxonomy" id="51288"/>
    <lineage>
        <taxon>Bacteria</taxon>
        <taxon>Pseudomonadati</taxon>
        <taxon>Pseudomonadota</taxon>
        <taxon>Gammaproteobacteria</taxon>
        <taxon>Enterobacterales</taxon>
        <taxon>Enterobacteriaceae</taxon>
        <taxon>Kluyvera</taxon>
    </lineage>
</organism>
<accession>A0A3N2RXX3</accession>
<evidence type="ECO:0000313" key="2">
    <source>
        <dbReference type="Proteomes" id="UP000268051"/>
    </source>
</evidence>
<dbReference type="Gene3D" id="1.10.10.10">
    <property type="entry name" value="Winged helix-like DNA-binding domain superfamily/Winged helix DNA-binding domain"/>
    <property type="match status" value="1"/>
</dbReference>
<evidence type="ECO:0000313" key="1">
    <source>
        <dbReference type="EMBL" id="ROU12340.1"/>
    </source>
</evidence>
<dbReference type="SUPFAM" id="SSF46894">
    <property type="entry name" value="C-terminal effector domain of the bipartite response regulators"/>
    <property type="match status" value="1"/>
</dbReference>
<evidence type="ECO:0008006" key="3">
    <source>
        <dbReference type="Google" id="ProtNLM"/>
    </source>
</evidence>
<sequence length="177" mass="20352">MVKSANCLNGQVSIWPNSNMFFTDGLLDMLKSTRAIIIGKGYLFVDFSYYNIKYFLNTDWNARLVSSGLTVVLVTDRYLKALALYFQSINPGIKEVLSSTDGVIVFRRRLEYFLSGRSISTRSYGKINYTELQVLKYLIKGMSVQEIASRTYTTDKRIYNLRSSIERKMGIAIKRML</sequence>
<dbReference type="AlphaFoldDB" id="A0A3N2RXX3"/>
<reference evidence="1 2" key="1">
    <citation type="submission" date="2018-10" db="EMBL/GenBank/DDBJ databases">
        <title>Horizontal transference of carbapenem resistance between Klebsiella pneumoniae and Kluyvera ascorbata during abdominal infection: a case report.</title>
        <authorList>
            <person name="Raro O.H.F."/>
            <person name="Lima-Morales D."/>
            <person name="Barth A.L."/>
            <person name="Paim T.G.S."/>
            <person name="Mott M.P."/>
            <person name="Riche C.V.W."/>
            <person name="Teixeira U.F."/>
            <person name="Waechter F."/>
            <person name="Dias C.A.G."/>
        </authorList>
    </citation>
    <scope>NUCLEOTIDE SEQUENCE [LARGE SCALE GENOMIC DNA]</scope>
    <source>
        <strain evidence="1 2">OT2</strain>
    </source>
</reference>
<protein>
    <recommendedName>
        <fullName evidence="3">LuxR family transcriptional regulator</fullName>
    </recommendedName>
</protein>
<name>A0A3N2RXX3_9ENTR</name>
<dbReference type="GO" id="GO:0003677">
    <property type="term" value="F:DNA binding"/>
    <property type="evidence" value="ECO:0007669"/>
    <property type="project" value="InterPro"/>
</dbReference>
<gene>
    <name evidence="1" type="ORF">EB837_16200</name>
</gene>
<dbReference type="InterPro" id="IPR036388">
    <property type="entry name" value="WH-like_DNA-bd_sf"/>
</dbReference>
<comment type="caution">
    <text evidence="1">The sequence shown here is derived from an EMBL/GenBank/DDBJ whole genome shotgun (WGS) entry which is preliminary data.</text>
</comment>
<proteinExistence type="predicted"/>